<keyword evidence="3" id="KW-1185">Reference proteome</keyword>
<evidence type="ECO:0000313" key="2">
    <source>
        <dbReference type="EMBL" id="EFJ33285.1"/>
    </source>
</evidence>
<protein>
    <submittedName>
        <fullName evidence="2">Uncharacterized protein</fullName>
    </submittedName>
</protein>
<dbReference type="eggNOG" id="ENOG502S1X1">
    <property type="taxonomic scope" value="Eukaryota"/>
</dbReference>
<accession>D8R3I3</accession>
<feature type="chain" id="PRO_5003121483" evidence="1">
    <location>
        <begin position="21"/>
        <end position="115"/>
    </location>
</feature>
<proteinExistence type="predicted"/>
<dbReference type="FunCoup" id="D8R3I3">
    <property type="interactions" value="1212"/>
</dbReference>
<dbReference type="AlphaFoldDB" id="D8R3I3"/>
<name>D8R3I3_SELML</name>
<reference evidence="2 3" key="1">
    <citation type="journal article" date="2011" name="Science">
        <title>The Selaginella genome identifies genetic changes associated with the evolution of vascular plants.</title>
        <authorList>
            <person name="Banks J.A."/>
            <person name="Nishiyama T."/>
            <person name="Hasebe M."/>
            <person name="Bowman J.L."/>
            <person name="Gribskov M."/>
            <person name="dePamphilis C."/>
            <person name="Albert V.A."/>
            <person name="Aono N."/>
            <person name="Aoyama T."/>
            <person name="Ambrose B.A."/>
            <person name="Ashton N.W."/>
            <person name="Axtell M.J."/>
            <person name="Barker E."/>
            <person name="Barker M.S."/>
            <person name="Bennetzen J.L."/>
            <person name="Bonawitz N.D."/>
            <person name="Chapple C."/>
            <person name="Cheng C."/>
            <person name="Correa L.G."/>
            <person name="Dacre M."/>
            <person name="DeBarry J."/>
            <person name="Dreyer I."/>
            <person name="Elias M."/>
            <person name="Engstrom E.M."/>
            <person name="Estelle M."/>
            <person name="Feng L."/>
            <person name="Finet C."/>
            <person name="Floyd S.K."/>
            <person name="Frommer W.B."/>
            <person name="Fujita T."/>
            <person name="Gramzow L."/>
            <person name="Gutensohn M."/>
            <person name="Harholt J."/>
            <person name="Hattori M."/>
            <person name="Heyl A."/>
            <person name="Hirai T."/>
            <person name="Hiwatashi Y."/>
            <person name="Ishikawa M."/>
            <person name="Iwata M."/>
            <person name="Karol K.G."/>
            <person name="Koehler B."/>
            <person name="Kolukisaoglu U."/>
            <person name="Kubo M."/>
            <person name="Kurata T."/>
            <person name="Lalonde S."/>
            <person name="Li K."/>
            <person name="Li Y."/>
            <person name="Litt A."/>
            <person name="Lyons E."/>
            <person name="Manning G."/>
            <person name="Maruyama T."/>
            <person name="Michael T.P."/>
            <person name="Mikami K."/>
            <person name="Miyazaki S."/>
            <person name="Morinaga S."/>
            <person name="Murata T."/>
            <person name="Mueller-Roeber B."/>
            <person name="Nelson D.R."/>
            <person name="Obara M."/>
            <person name="Oguri Y."/>
            <person name="Olmstead R.G."/>
            <person name="Onodera N."/>
            <person name="Petersen B.L."/>
            <person name="Pils B."/>
            <person name="Prigge M."/>
            <person name="Rensing S.A."/>
            <person name="Riano-Pachon D.M."/>
            <person name="Roberts A.W."/>
            <person name="Sato Y."/>
            <person name="Scheller H.V."/>
            <person name="Schulz B."/>
            <person name="Schulz C."/>
            <person name="Shakirov E.V."/>
            <person name="Shibagaki N."/>
            <person name="Shinohara N."/>
            <person name="Shippen D.E."/>
            <person name="Soerensen I."/>
            <person name="Sotooka R."/>
            <person name="Sugimoto N."/>
            <person name="Sugita M."/>
            <person name="Sumikawa N."/>
            <person name="Tanurdzic M."/>
            <person name="Theissen G."/>
            <person name="Ulvskov P."/>
            <person name="Wakazuki S."/>
            <person name="Weng J.K."/>
            <person name="Willats W.W."/>
            <person name="Wipf D."/>
            <person name="Wolf P.G."/>
            <person name="Yang L."/>
            <person name="Zimmer A.D."/>
            <person name="Zhu Q."/>
            <person name="Mitros T."/>
            <person name="Hellsten U."/>
            <person name="Loque D."/>
            <person name="Otillar R."/>
            <person name="Salamov A."/>
            <person name="Schmutz J."/>
            <person name="Shapiro H."/>
            <person name="Lindquist E."/>
            <person name="Lucas S."/>
            <person name="Rokhsar D."/>
            <person name="Grigoriev I.V."/>
        </authorList>
    </citation>
    <scope>NUCLEOTIDE SEQUENCE [LARGE SCALE GENOMIC DNA]</scope>
</reference>
<keyword evidence="1" id="KW-0732">Signal</keyword>
<dbReference type="PANTHER" id="PTHR35455:SF1">
    <property type="entry name" value="AGAP005842-PA"/>
    <property type="match status" value="1"/>
</dbReference>
<dbReference type="InterPro" id="IPR031985">
    <property type="entry name" value="DUF4787"/>
</dbReference>
<dbReference type="Pfam" id="PF16029">
    <property type="entry name" value="DUF4787"/>
    <property type="match status" value="1"/>
</dbReference>
<dbReference type="Gramene" id="EFJ33285">
    <property type="protein sequence ID" value="EFJ33285"/>
    <property type="gene ID" value="SELMODRAFT_406972"/>
</dbReference>
<dbReference type="EMBL" id="GL377571">
    <property type="protein sequence ID" value="EFJ33285.1"/>
    <property type="molecule type" value="Genomic_DNA"/>
</dbReference>
<evidence type="ECO:0000256" key="1">
    <source>
        <dbReference type="SAM" id="SignalP"/>
    </source>
</evidence>
<dbReference type="InParanoid" id="D8R3I3"/>
<dbReference type="Proteomes" id="UP000001514">
    <property type="component" value="Unassembled WGS sequence"/>
</dbReference>
<gene>
    <name evidence="2" type="ORF">SELMODRAFT_406972</name>
</gene>
<dbReference type="PANTHER" id="PTHR35455">
    <property type="entry name" value="UNNAMED PRODUCT"/>
    <property type="match status" value="1"/>
</dbReference>
<organism evidence="3">
    <name type="scientific">Selaginella moellendorffii</name>
    <name type="common">Spikemoss</name>
    <dbReference type="NCBI Taxonomy" id="88036"/>
    <lineage>
        <taxon>Eukaryota</taxon>
        <taxon>Viridiplantae</taxon>
        <taxon>Streptophyta</taxon>
        <taxon>Embryophyta</taxon>
        <taxon>Tracheophyta</taxon>
        <taxon>Lycopodiopsida</taxon>
        <taxon>Selaginellales</taxon>
        <taxon>Selaginellaceae</taxon>
        <taxon>Selaginella</taxon>
    </lineage>
</organism>
<dbReference type="STRING" id="88036.D8R3I3"/>
<dbReference type="HOGENOM" id="CLU_152806_0_0_1"/>
<dbReference type="OMA" id="FKYCMHK"/>
<sequence length="115" mass="13125">MARLLTILLLVALAVDRGFASKRRAITDDEILAKKKECLQDINSGLWGWKCQSSSIAKQNCMLQCVSWTCYDLIYGNDALEEGEVDIRRGRQFRECLRRESKGDDVSSLGRFFDD</sequence>
<dbReference type="KEGG" id="smo:SELMODRAFT_406972"/>
<evidence type="ECO:0000313" key="3">
    <source>
        <dbReference type="Proteomes" id="UP000001514"/>
    </source>
</evidence>
<feature type="signal peptide" evidence="1">
    <location>
        <begin position="1"/>
        <end position="20"/>
    </location>
</feature>